<comment type="caution">
    <text evidence="5">The sequence shown here is derived from an EMBL/GenBank/DDBJ whole genome shotgun (WGS) entry which is preliminary data.</text>
</comment>
<organism evidence="5 6">
    <name type="scientific">Stachybotrys elegans</name>
    <dbReference type="NCBI Taxonomy" id="80388"/>
    <lineage>
        <taxon>Eukaryota</taxon>
        <taxon>Fungi</taxon>
        <taxon>Dikarya</taxon>
        <taxon>Ascomycota</taxon>
        <taxon>Pezizomycotina</taxon>
        <taxon>Sordariomycetes</taxon>
        <taxon>Hypocreomycetidae</taxon>
        <taxon>Hypocreales</taxon>
        <taxon>Stachybotryaceae</taxon>
        <taxon>Stachybotrys</taxon>
    </lineage>
</organism>
<dbReference type="Proteomes" id="UP000813444">
    <property type="component" value="Unassembled WGS sequence"/>
</dbReference>
<name>A0A8K0WNS7_9HYPO</name>
<dbReference type="GO" id="GO:0003968">
    <property type="term" value="F:RNA-directed RNA polymerase activity"/>
    <property type="evidence" value="ECO:0007669"/>
    <property type="project" value="UniProtKB-KW"/>
</dbReference>
<keyword evidence="1" id="KW-0694">RNA-binding</keyword>
<evidence type="ECO:0000259" key="4">
    <source>
        <dbReference type="Pfam" id="PF25358"/>
    </source>
</evidence>
<evidence type="ECO:0000259" key="3">
    <source>
        <dbReference type="Pfam" id="PF05183"/>
    </source>
</evidence>
<keyword evidence="1" id="KW-0548">Nucleotidyltransferase</keyword>
<proteinExistence type="inferred from homology"/>
<dbReference type="GO" id="GO:0031380">
    <property type="term" value="C:nuclear RNA-directed RNA polymerase complex"/>
    <property type="evidence" value="ECO:0007669"/>
    <property type="project" value="TreeGrafter"/>
</dbReference>
<feature type="domain" description="RdRP-like PH" evidence="4">
    <location>
        <begin position="118"/>
        <end position="205"/>
    </location>
</feature>
<sequence>MDVFLRNVPPHLTDQRLRENLDPYIKDIGVEHWTCQKPRKKDFGTVTFLHERDGQMFLQIYGARGSHRLSILNSRVLCQKSKEPLDTFRLASLKKEAEEQSEAAHHTKEAEDGQCVLNFDHISYGYLDYVGRDLSYYSHADWHPRVSEASAKFAKRQLVITFPNSAGKFRIEMPYRIVESILVSPGTITLTLWEPPRSFLMPDASLYPQESTVARRLTGLLLDGDSYADPVMPYIRRTAYADPVMSLIYRISTPQKDFETTMQRLIKRDFLPINRGSIPRGPPERKLNLKQGWLNLKAKIQEIVKVRGYLVPFGILYQAEALVRNGFLLPWTVEALLEKIFQSYKDESGERDYNISPDAVRKLFSQIPFPSREIDPSTFSPDALFQLLGANEAEIRGNLGKPFRTQSKGRNLVPVYRATVTPTSITLHGPDYEAKNRILRRFPDHTDYFLRVQFCDEDGSDMFPSNDISYELVYNRFRIVFQKGIEIASRIYNFLGFSHSSLRGHSAWFMATFYESDRLQSYFTVISNLGKFDNIYSPARCAARIGQAFSETPMALSLAEHDIQHMEIPDIHSQDGSRVFSDGVGTISPGVIEAMQSSIIGSQKAPTCFQIRWGAAKGMLALDPCLKGRLMCVRPSMIKFESSDIADLEICDMASTPTPLFLNQQTIKILEDMGVSHEWFLEHQHRAIMSLQHVTESIANTAKFMARQDIGHGLGFPRFLTSLFALGINYRDDGFLASVVEATILRELRLLKHKARIPIHQGVKLFGILDETGYLQEGEIYIAFDEATFIRGCSTNLDNMRMIVTRSPALHPGDIQLAVNMVPPNHHPLRQLRNCVVFSQHGERDLPSCLSGGDLDGDEFEVIWDSSAVDQCQSIFAPADYPRVKPLDIGRTVTRDDMTEFFIKFMETDQLGRIATKHKILADQRDAGTWDPDCLKLAEMHSAGVDYSKTGIPVDIGEFRKIKMSLYRPDFLAPAPPTVIHDRSEISFDDKANDPPGGNRDEDDNAGPVYKYYRSDKILGKLFRAIDEKKIWAENVKVARSDTIDIWTRLLTVVKRQFKPILESIFPPTSYNEARKLRTAYEDAIWNLTLEYSDYATMTITELEVFTGTVFNRSGIQTRRQRDKSVRLKDDFNNVAQWAESMIRRLQDTAAEDGSQRERTVEEIKRALSSSITCLKVGCEEERWAQAQWGRTEAKFQSFKVIAACCVVKEMGALERLPAKSLQIRRRG</sequence>
<dbReference type="EMBL" id="JAGPNK010000010">
    <property type="protein sequence ID" value="KAH7312571.1"/>
    <property type="molecule type" value="Genomic_DNA"/>
</dbReference>
<dbReference type="PANTHER" id="PTHR23079:SF17">
    <property type="entry name" value="RNA-DEPENDENT RNA POLYMERASE"/>
    <property type="match status" value="1"/>
</dbReference>
<dbReference type="InterPro" id="IPR057596">
    <property type="entry name" value="RDRP_core"/>
</dbReference>
<dbReference type="GO" id="GO:0030422">
    <property type="term" value="P:siRNA processing"/>
    <property type="evidence" value="ECO:0007669"/>
    <property type="project" value="TreeGrafter"/>
</dbReference>
<feature type="region of interest" description="Disordered" evidence="2">
    <location>
        <begin position="983"/>
        <end position="1007"/>
    </location>
</feature>
<evidence type="ECO:0000313" key="5">
    <source>
        <dbReference type="EMBL" id="KAH7312571.1"/>
    </source>
</evidence>
<gene>
    <name evidence="5" type="ORF">B0I35DRAFT_437298</name>
</gene>
<dbReference type="AlphaFoldDB" id="A0A8K0WNS7"/>
<comment type="similarity">
    <text evidence="1">Belongs to the RdRP family.</text>
</comment>
<keyword evidence="1" id="KW-0808">Transferase</keyword>
<accession>A0A8K0WNS7</accession>
<reference evidence="5" key="1">
    <citation type="journal article" date="2021" name="Nat. Commun.">
        <title>Genetic determinants of endophytism in the Arabidopsis root mycobiome.</title>
        <authorList>
            <person name="Mesny F."/>
            <person name="Miyauchi S."/>
            <person name="Thiergart T."/>
            <person name="Pickel B."/>
            <person name="Atanasova L."/>
            <person name="Karlsson M."/>
            <person name="Huettel B."/>
            <person name="Barry K.W."/>
            <person name="Haridas S."/>
            <person name="Chen C."/>
            <person name="Bauer D."/>
            <person name="Andreopoulos W."/>
            <person name="Pangilinan J."/>
            <person name="LaButti K."/>
            <person name="Riley R."/>
            <person name="Lipzen A."/>
            <person name="Clum A."/>
            <person name="Drula E."/>
            <person name="Henrissat B."/>
            <person name="Kohler A."/>
            <person name="Grigoriev I.V."/>
            <person name="Martin F.M."/>
            <person name="Hacquard S."/>
        </authorList>
    </citation>
    <scope>NUCLEOTIDE SEQUENCE</scope>
    <source>
        <strain evidence="5">MPI-CAGE-CH-0235</strain>
    </source>
</reference>
<keyword evidence="1" id="KW-0696">RNA-directed RNA polymerase</keyword>
<feature type="compositionally biased region" description="Basic and acidic residues" evidence="2">
    <location>
        <begin position="983"/>
        <end position="993"/>
    </location>
</feature>
<keyword evidence="6" id="KW-1185">Reference proteome</keyword>
<evidence type="ECO:0000256" key="2">
    <source>
        <dbReference type="SAM" id="MobiDB-lite"/>
    </source>
</evidence>
<dbReference type="PANTHER" id="PTHR23079">
    <property type="entry name" value="RNA-DEPENDENT RNA POLYMERASE"/>
    <property type="match status" value="1"/>
</dbReference>
<protein>
    <recommendedName>
        <fullName evidence="1">RNA-dependent RNA polymerase</fullName>
        <ecNumber evidence="1">2.7.7.48</ecNumber>
    </recommendedName>
</protein>
<dbReference type="OrthoDB" id="6513042at2759"/>
<evidence type="ECO:0000313" key="6">
    <source>
        <dbReference type="Proteomes" id="UP000813444"/>
    </source>
</evidence>
<dbReference type="EC" id="2.7.7.48" evidence="1"/>
<dbReference type="InterPro" id="IPR007855">
    <property type="entry name" value="RDRP"/>
</dbReference>
<dbReference type="GO" id="GO:0003723">
    <property type="term" value="F:RNA binding"/>
    <property type="evidence" value="ECO:0007669"/>
    <property type="project" value="UniProtKB-KW"/>
</dbReference>
<dbReference type="InterPro" id="IPR057503">
    <property type="entry name" value="PH_RdRP"/>
</dbReference>
<feature type="domain" description="RDRP core" evidence="3">
    <location>
        <begin position="420"/>
        <end position="1026"/>
    </location>
</feature>
<dbReference type="Pfam" id="PF25358">
    <property type="entry name" value="PH_fung_RdRP"/>
    <property type="match status" value="1"/>
</dbReference>
<comment type="catalytic activity">
    <reaction evidence="1">
        <text>RNA(n) + a ribonucleoside 5'-triphosphate = RNA(n+1) + diphosphate</text>
        <dbReference type="Rhea" id="RHEA:21248"/>
        <dbReference type="Rhea" id="RHEA-COMP:14527"/>
        <dbReference type="Rhea" id="RHEA-COMP:17342"/>
        <dbReference type="ChEBI" id="CHEBI:33019"/>
        <dbReference type="ChEBI" id="CHEBI:61557"/>
        <dbReference type="ChEBI" id="CHEBI:140395"/>
        <dbReference type="EC" id="2.7.7.48"/>
    </reaction>
</comment>
<evidence type="ECO:0000256" key="1">
    <source>
        <dbReference type="RuleBase" id="RU363098"/>
    </source>
</evidence>
<dbReference type="Pfam" id="PF05183">
    <property type="entry name" value="RdRP"/>
    <property type="match status" value="1"/>
</dbReference>